<evidence type="ECO:0000256" key="3">
    <source>
        <dbReference type="ARBA" id="ARBA00023012"/>
    </source>
</evidence>
<feature type="modified residue" description="4-aspartylphosphate" evidence="7">
    <location>
        <position position="53"/>
    </location>
</feature>
<dbReference type="AlphaFoldDB" id="A0A4R3KGE0"/>
<feature type="DNA-binding region" description="OmpR/PhoB-type" evidence="8">
    <location>
        <begin position="130"/>
        <end position="229"/>
    </location>
</feature>
<dbReference type="InterPro" id="IPR001789">
    <property type="entry name" value="Sig_transdc_resp-reg_receiver"/>
</dbReference>
<dbReference type="InterPro" id="IPR036388">
    <property type="entry name" value="WH-like_DNA-bd_sf"/>
</dbReference>
<dbReference type="Pfam" id="PF00072">
    <property type="entry name" value="Response_reg"/>
    <property type="match status" value="1"/>
</dbReference>
<dbReference type="Gene3D" id="3.40.50.2300">
    <property type="match status" value="1"/>
</dbReference>
<dbReference type="FunFam" id="1.10.10.10:FF:000018">
    <property type="entry name" value="DNA-binding response regulator ResD"/>
    <property type="match status" value="1"/>
</dbReference>
<gene>
    <name evidence="11" type="ORF">EDD72_10945</name>
</gene>
<dbReference type="GO" id="GO:0006355">
    <property type="term" value="P:regulation of DNA-templated transcription"/>
    <property type="evidence" value="ECO:0007669"/>
    <property type="project" value="InterPro"/>
</dbReference>
<evidence type="ECO:0000256" key="7">
    <source>
        <dbReference type="PROSITE-ProRule" id="PRU00169"/>
    </source>
</evidence>
<dbReference type="GO" id="GO:0000976">
    <property type="term" value="F:transcription cis-regulatory region binding"/>
    <property type="evidence" value="ECO:0007669"/>
    <property type="project" value="TreeGrafter"/>
</dbReference>
<evidence type="ECO:0000256" key="2">
    <source>
        <dbReference type="ARBA" id="ARBA00022553"/>
    </source>
</evidence>
<dbReference type="FunFam" id="3.40.50.2300:FF:000001">
    <property type="entry name" value="DNA-binding response regulator PhoB"/>
    <property type="match status" value="1"/>
</dbReference>
<dbReference type="SUPFAM" id="SSF46894">
    <property type="entry name" value="C-terminal effector domain of the bipartite response regulators"/>
    <property type="match status" value="1"/>
</dbReference>
<name>A0A4R3KGE0_9BACI</name>
<evidence type="ECO:0000256" key="6">
    <source>
        <dbReference type="ARBA" id="ARBA00023163"/>
    </source>
</evidence>
<dbReference type="Proteomes" id="UP000295788">
    <property type="component" value="Unassembled WGS sequence"/>
</dbReference>
<evidence type="ECO:0000259" key="9">
    <source>
        <dbReference type="PROSITE" id="PS50110"/>
    </source>
</evidence>
<evidence type="ECO:0000256" key="5">
    <source>
        <dbReference type="ARBA" id="ARBA00023125"/>
    </source>
</evidence>
<dbReference type="Gene3D" id="6.10.250.690">
    <property type="match status" value="1"/>
</dbReference>
<dbReference type="GO" id="GO:0032993">
    <property type="term" value="C:protein-DNA complex"/>
    <property type="evidence" value="ECO:0007669"/>
    <property type="project" value="TreeGrafter"/>
</dbReference>
<proteinExistence type="predicted"/>
<dbReference type="GO" id="GO:0000156">
    <property type="term" value="F:phosphorelay response regulator activity"/>
    <property type="evidence" value="ECO:0007669"/>
    <property type="project" value="TreeGrafter"/>
</dbReference>
<dbReference type="Pfam" id="PF00486">
    <property type="entry name" value="Trans_reg_C"/>
    <property type="match status" value="1"/>
</dbReference>
<keyword evidence="4" id="KW-0805">Transcription regulation</keyword>
<dbReference type="InterPro" id="IPR016032">
    <property type="entry name" value="Sig_transdc_resp-reg_C-effctor"/>
</dbReference>
<dbReference type="InterPro" id="IPR011006">
    <property type="entry name" value="CheY-like_superfamily"/>
</dbReference>
<dbReference type="SUPFAM" id="SSF52172">
    <property type="entry name" value="CheY-like"/>
    <property type="match status" value="1"/>
</dbReference>
<dbReference type="PANTHER" id="PTHR48111:SF73">
    <property type="entry name" value="ALKALINE PHOSPHATASE SYNTHESIS TRANSCRIPTIONAL REGULATORY PROTEIN PHOP"/>
    <property type="match status" value="1"/>
</dbReference>
<evidence type="ECO:0000256" key="8">
    <source>
        <dbReference type="PROSITE-ProRule" id="PRU01091"/>
    </source>
</evidence>
<dbReference type="PROSITE" id="PS51755">
    <property type="entry name" value="OMPR_PHOB"/>
    <property type="match status" value="1"/>
</dbReference>
<dbReference type="InterPro" id="IPR039420">
    <property type="entry name" value="WalR-like"/>
</dbReference>
<dbReference type="Gene3D" id="1.10.10.10">
    <property type="entry name" value="Winged helix-like DNA-binding domain superfamily/Winged helix DNA-binding domain"/>
    <property type="match status" value="1"/>
</dbReference>
<sequence>MKKKILVVDDESKIRDMVSSYLINEGYVTIEASNGYEVIDQIKQNEIDLILLDIMMPGIDGYQTLREVRQMNKKIPVILLTAKSDEVDKLLGLEMGADDYITKPFSLRELLARMKAVLRRTSSDGETLDEEMIIRGDISINLSKYEVYVSGRKVGLTPTEFKILVALAQKPGRVFSRLQLMNIAMGEAYANYERSIDTHVSNLRKKVEEDPANPKYIHTVYGIGYRFGGEV</sequence>
<dbReference type="OrthoDB" id="9802426at2"/>
<feature type="domain" description="OmpR/PhoB-type" evidence="10">
    <location>
        <begin position="130"/>
        <end position="229"/>
    </location>
</feature>
<dbReference type="SMART" id="SM00862">
    <property type="entry name" value="Trans_reg_C"/>
    <property type="match status" value="1"/>
</dbReference>
<evidence type="ECO:0000256" key="4">
    <source>
        <dbReference type="ARBA" id="ARBA00023015"/>
    </source>
</evidence>
<accession>A0A4R3KGE0</accession>
<organism evidence="11 12">
    <name type="scientific">Tepidibacillus fermentans</name>
    <dbReference type="NCBI Taxonomy" id="1281767"/>
    <lineage>
        <taxon>Bacteria</taxon>
        <taxon>Bacillati</taxon>
        <taxon>Bacillota</taxon>
        <taxon>Bacilli</taxon>
        <taxon>Bacillales</taxon>
        <taxon>Bacillaceae</taxon>
        <taxon>Tepidibacillus</taxon>
    </lineage>
</organism>
<dbReference type="PANTHER" id="PTHR48111">
    <property type="entry name" value="REGULATOR OF RPOS"/>
    <property type="match status" value="1"/>
</dbReference>
<comment type="subcellular location">
    <subcellularLocation>
        <location evidence="1">Cytoplasm</location>
    </subcellularLocation>
</comment>
<dbReference type="RefSeq" id="WP_132768790.1">
    <property type="nucleotide sequence ID" value="NZ_SMAB01000009.1"/>
</dbReference>
<dbReference type="EMBL" id="SMAB01000009">
    <property type="protein sequence ID" value="TCS82476.1"/>
    <property type="molecule type" value="Genomic_DNA"/>
</dbReference>
<comment type="caution">
    <text evidence="11">The sequence shown here is derived from an EMBL/GenBank/DDBJ whole genome shotgun (WGS) entry which is preliminary data.</text>
</comment>
<reference evidence="11 12" key="1">
    <citation type="submission" date="2019-03" db="EMBL/GenBank/DDBJ databases">
        <title>Genomic Encyclopedia of Type Strains, Phase IV (KMG-IV): sequencing the most valuable type-strain genomes for metagenomic binning, comparative biology and taxonomic classification.</title>
        <authorList>
            <person name="Goeker M."/>
        </authorList>
    </citation>
    <scope>NUCLEOTIDE SEQUENCE [LARGE SCALE GENOMIC DNA]</scope>
    <source>
        <strain evidence="11 12">DSM 23802</strain>
    </source>
</reference>
<evidence type="ECO:0000256" key="1">
    <source>
        <dbReference type="ARBA" id="ARBA00004496"/>
    </source>
</evidence>
<dbReference type="InterPro" id="IPR001867">
    <property type="entry name" value="OmpR/PhoB-type_DNA-bd"/>
</dbReference>
<keyword evidence="6" id="KW-0804">Transcription</keyword>
<keyword evidence="2 7" id="KW-0597">Phosphoprotein</keyword>
<dbReference type="GO" id="GO:0005829">
    <property type="term" value="C:cytosol"/>
    <property type="evidence" value="ECO:0007669"/>
    <property type="project" value="TreeGrafter"/>
</dbReference>
<evidence type="ECO:0000259" key="10">
    <source>
        <dbReference type="PROSITE" id="PS51755"/>
    </source>
</evidence>
<dbReference type="CDD" id="cd17574">
    <property type="entry name" value="REC_OmpR"/>
    <property type="match status" value="1"/>
</dbReference>
<dbReference type="SMART" id="SM00448">
    <property type="entry name" value="REC"/>
    <property type="match status" value="1"/>
</dbReference>
<dbReference type="CDD" id="cd00383">
    <property type="entry name" value="trans_reg_C"/>
    <property type="match status" value="1"/>
</dbReference>
<evidence type="ECO:0000313" key="12">
    <source>
        <dbReference type="Proteomes" id="UP000295788"/>
    </source>
</evidence>
<evidence type="ECO:0000313" key="11">
    <source>
        <dbReference type="EMBL" id="TCS82476.1"/>
    </source>
</evidence>
<keyword evidence="3" id="KW-0902">Two-component regulatory system</keyword>
<dbReference type="PROSITE" id="PS50110">
    <property type="entry name" value="RESPONSE_REGULATORY"/>
    <property type="match status" value="1"/>
</dbReference>
<protein>
    <submittedName>
        <fullName evidence="11">Two-component system OmpR family response regulator</fullName>
    </submittedName>
</protein>
<feature type="domain" description="Response regulatory" evidence="9">
    <location>
        <begin position="4"/>
        <end position="118"/>
    </location>
</feature>
<keyword evidence="12" id="KW-1185">Reference proteome</keyword>
<keyword evidence="5 8" id="KW-0238">DNA-binding</keyword>